<dbReference type="AlphaFoldDB" id="A0A4U3KTR3"/>
<accession>A0A4U3KTR3</accession>
<organism evidence="2 3">
    <name type="scientific">Ilyomonas limi</name>
    <dbReference type="NCBI Taxonomy" id="2575867"/>
    <lineage>
        <taxon>Bacteria</taxon>
        <taxon>Pseudomonadati</taxon>
        <taxon>Bacteroidota</taxon>
        <taxon>Chitinophagia</taxon>
        <taxon>Chitinophagales</taxon>
        <taxon>Chitinophagaceae</taxon>
        <taxon>Ilyomonas</taxon>
    </lineage>
</organism>
<proteinExistence type="predicted"/>
<gene>
    <name evidence="2" type="ORF">FC093_18865</name>
</gene>
<reference evidence="2 3" key="1">
    <citation type="submission" date="2019-05" db="EMBL/GenBank/DDBJ databases">
        <title>Panacibacter sp. strain 17mud1-8 Genome sequencing and assembly.</title>
        <authorList>
            <person name="Chhetri G."/>
        </authorList>
    </citation>
    <scope>NUCLEOTIDE SEQUENCE [LARGE SCALE GENOMIC DNA]</scope>
    <source>
        <strain evidence="2 3">17mud1-8</strain>
    </source>
</reference>
<dbReference type="InterPro" id="IPR044855">
    <property type="entry name" value="CoA-Trfase_III_dom3_sf"/>
</dbReference>
<dbReference type="Pfam" id="PF02515">
    <property type="entry name" value="CoA_transf_3"/>
    <property type="match status" value="1"/>
</dbReference>
<dbReference type="InterPro" id="IPR023606">
    <property type="entry name" value="CoA-Trfase_III_dom_1_sf"/>
</dbReference>
<keyword evidence="3" id="KW-1185">Reference proteome</keyword>
<dbReference type="Gene3D" id="3.30.1540.10">
    <property type="entry name" value="formyl-coa transferase, domain 3"/>
    <property type="match status" value="1"/>
</dbReference>
<dbReference type="PANTHER" id="PTHR48207">
    <property type="entry name" value="SUCCINATE--HYDROXYMETHYLGLUTARATE COA-TRANSFERASE"/>
    <property type="match status" value="1"/>
</dbReference>
<dbReference type="SUPFAM" id="SSF89796">
    <property type="entry name" value="CoA-transferase family III (CaiB/BaiF)"/>
    <property type="match status" value="1"/>
</dbReference>
<evidence type="ECO:0000313" key="2">
    <source>
        <dbReference type="EMBL" id="TKK65818.1"/>
    </source>
</evidence>
<sequence length="389" mass="43346">MKHLPLNGITVLEFSQYLSGPSAGLRLADFGARVIKVERPEQGDAGRKLAIKNLWIDDNSLLFHTINRNKQSITADLKNEEGIAVIHQLIKRADVITHNFRPGVMEKYGLDFNSVKQINPSIIYATISGYGNEGPWKDLPGQDLLLQAISGLTYTTGNLEDAPVPFGLSIADYICGAQMVQGIIAALIRRQKAKQPALIELSLLESILDFQFELLTTFYANKKQPKRSAVSNGNPLLAPPYGIYKTGDGYIAIAMTNLDVLASAIDCLAILQYKQEHAFVERDAIKDILTAHLITHATMYWLEKLHDHKIWAMNVLDWRQLRTQDGYKQLGMEQRIDLGNGKHFITTRCPIKINGAYLQSPVKAPALGEQNELIQNECSGQQHTIKSMA</sequence>
<dbReference type="GO" id="GO:0008410">
    <property type="term" value="F:CoA-transferase activity"/>
    <property type="evidence" value="ECO:0007669"/>
    <property type="project" value="TreeGrafter"/>
</dbReference>
<dbReference type="Proteomes" id="UP000305848">
    <property type="component" value="Unassembled WGS sequence"/>
</dbReference>
<protein>
    <submittedName>
        <fullName evidence="2">CoA transferase</fullName>
    </submittedName>
</protein>
<dbReference type="InterPro" id="IPR050483">
    <property type="entry name" value="CoA-transferase_III_domain"/>
</dbReference>
<keyword evidence="1 2" id="KW-0808">Transferase</keyword>
<dbReference type="OrthoDB" id="9797653at2"/>
<dbReference type="EMBL" id="SZQL01000018">
    <property type="protein sequence ID" value="TKK65818.1"/>
    <property type="molecule type" value="Genomic_DNA"/>
</dbReference>
<evidence type="ECO:0000256" key="1">
    <source>
        <dbReference type="ARBA" id="ARBA00022679"/>
    </source>
</evidence>
<name>A0A4U3KTR3_9BACT</name>
<dbReference type="RefSeq" id="WP_137263369.1">
    <property type="nucleotide sequence ID" value="NZ_SZQL01000018.1"/>
</dbReference>
<dbReference type="Gene3D" id="3.40.50.10540">
    <property type="entry name" value="Crotonobetainyl-coa:carnitine coa-transferase, domain 1"/>
    <property type="match status" value="1"/>
</dbReference>
<dbReference type="InterPro" id="IPR003673">
    <property type="entry name" value="CoA-Trfase_fam_III"/>
</dbReference>
<comment type="caution">
    <text evidence="2">The sequence shown here is derived from an EMBL/GenBank/DDBJ whole genome shotgun (WGS) entry which is preliminary data.</text>
</comment>
<dbReference type="PANTHER" id="PTHR48207:SF4">
    <property type="entry name" value="BLL6097 PROTEIN"/>
    <property type="match status" value="1"/>
</dbReference>
<evidence type="ECO:0000313" key="3">
    <source>
        <dbReference type="Proteomes" id="UP000305848"/>
    </source>
</evidence>